<dbReference type="AlphaFoldDB" id="A0A0E9PIF5"/>
<evidence type="ECO:0000313" key="1">
    <source>
        <dbReference type="EMBL" id="JAH03860.1"/>
    </source>
</evidence>
<dbReference type="EMBL" id="GBXM01104717">
    <property type="protein sequence ID" value="JAH03860.1"/>
    <property type="molecule type" value="Transcribed_RNA"/>
</dbReference>
<reference evidence="1" key="1">
    <citation type="submission" date="2014-11" db="EMBL/GenBank/DDBJ databases">
        <authorList>
            <person name="Amaro Gonzalez C."/>
        </authorList>
    </citation>
    <scope>NUCLEOTIDE SEQUENCE</scope>
</reference>
<organism evidence="1">
    <name type="scientific">Anguilla anguilla</name>
    <name type="common">European freshwater eel</name>
    <name type="synonym">Muraena anguilla</name>
    <dbReference type="NCBI Taxonomy" id="7936"/>
    <lineage>
        <taxon>Eukaryota</taxon>
        <taxon>Metazoa</taxon>
        <taxon>Chordata</taxon>
        <taxon>Craniata</taxon>
        <taxon>Vertebrata</taxon>
        <taxon>Euteleostomi</taxon>
        <taxon>Actinopterygii</taxon>
        <taxon>Neopterygii</taxon>
        <taxon>Teleostei</taxon>
        <taxon>Anguilliformes</taxon>
        <taxon>Anguillidae</taxon>
        <taxon>Anguilla</taxon>
    </lineage>
</organism>
<reference evidence="1" key="2">
    <citation type="journal article" date="2015" name="Fish Shellfish Immunol.">
        <title>Early steps in the European eel (Anguilla anguilla)-Vibrio vulnificus interaction in the gills: Role of the RtxA13 toxin.</title>
        <authorList>
            <person name="Callol A."/>
            <person name="Pajuelo D."/>
            <person name="Ebbesson L."/>
            <person name="Teles M."/>
            <person name="MacKenzie S."/>
            <person name="Amaro C."/>
        </authorList>
    </citation>
    <scope>NUCLEOTIDE SEQUENCE</scope>
</reference>
<accession>A0A0E9PIF5</accession>
<protein>
    <submittedName>
        <fullName evidence="1">Uncharacterized protein</fullName>
    </submittedName>
</protein>
<sequence length="21" mass="2446">MSAMLQPVMRLPPNSYSFFKT</sequence>
<name>A0A0E9PIF5_ANGAN</name>
<proteinExistence type="predicted"/>